<feature type="transmembrane region" description="Helical" evidence="8">
    <location>
        <begin position="222"/>
        <end position="245"/>
    </location>
</feature>
<dbReference type="EMBL" id="JH603168">
    <property type="protein sequence ID" value="EIC23508.1"/>
    <property type="molecule type" value="Genomic_DNA"/>
</dbReference>
<proteinExistence type="inferred from homology"/>
<feature type="domain" description="Major facilitator superfamily (MFS) profile" evidence="9">
    <location>
        <begin position="19"/>
        <end position="400"/>
    </location>
</feature>
<sequence length="414" mass="43462">MIHGKGDRLIRRAHLHPSLLITLGALAALTPFAIDLYLPSLPTLARDLGSDIWLAQFSVTLYLGFFASAQLLLGPLSDVRGRRPLIGGGLALFALGVLGCALAPSMTWLLVSRSLQAVGGAAIAVTIPALVRDRFAHDDYARVMTLVMLVMGLAPLIAPSLGSLVLLVGSWRWVFATLLGITLVTALLFLRVVPETLLPARRQLRFSDPLRQYGRILRHRRALAYLGTASASFAGLMGFVVGSPYVYIELHGISPQVFGPLFGANVAAALVVSVLNARLIPRFGAERLLQIGLGVQALAALLMLVLTQVPNPSLWLIAPLTGAYLGMTALVMGNAMAGFMADFPDLAGTASAFGGAVRFGAGALSGSLISLLHDGSATPLLVGMGLSGLLSGSCYLMGTRFSSPRIAASVSDSE</sequence>
<keyword evidence="11" id="KW-1185">Reference proteome</keyword>
<evidence type="ECO:0000256" key="2">
    <source>
        <dbReference type="ARBA" id="ARBA00006236"/>
    </source>
</evidence>
<feature type="transmembrane region" description="Helical" evidence="8">
    <location>
        <begin position="85"/>
        <end position="104"/>
    </location>
</feature>
<dbReference type="InterPro" id="IPR011701">
    <property type="entry name" value="MFS"/>
</dbReference>
<evidence type="ECO:0000256" key="3">
    <source>
        <dbReference type="ARBA" id="ARBA00022448"/>
    </source>
</evidence>
<keyword evidence="8" id="KW-0997">Cell inner membrane</keyword>
<protein>
    <recommendedName>
        <fullName evidence="8">Bcr/CflA family efflux transporter</fullName>
    </recommendedName>
</protein>
<dbReference type="AlphaFoldDB" id="H8YYI2"/>
<reference evidence="10 11" key="2">
    <citation type="submission" date="2011-11" db="EMBL/GenBank/DDBJ databases">
        <authorList>
            <consortium name="US DOE Joint Genome Institute"/>
            <person name="Lucas S."/>
            <person name="Han J."/>
            <person name="Lapidus A."/>
            <person name="Cheng J.-F."/>
            <person name="Goodwin L."/>
            <person name="Pitluck S."/>
            <person name="Peters L."/>
            <person name="Ovchinnikova G."/>
            <person name="Zhang X."/>
            <person name="Detter J.C."/>
            <person name="Han C."/>
            <person name="Tapia R."/>
            <person name="Land M."/>
            <person name="Hauser L."/>
            <person name="Kyrpides N."/>
            <person name="Ivanova N."/>
            <person name="Pagani I."/>
            <person name="Vogl K."/>
            <person name="Liu Z."/>
            <person name="Overmann J."/>
            <person name="Frigaard N.-U."/>
            <person name="Bryant D."/>
            <person name="Woyke T."/>
        </authorList>
    </citation>
    <scope>NUCLEOTIDE SEQUENCE [LARGE SCALE GENOMIC DNA]</scope>
    <source>
        <strain evidence="10 11">970</strain>
    </source>
</reference>
<dbReference type="GO" id="GO:0042910">
    <property type="term" value="F:xenobiotic transmembrane transporter activity"/>
    <property type="evidence" value="ECO:0007669"/>
    <property type="project" value="InterPro"/>
</dbReference>
<dbReference type="PANTHER" id="PTHR23502:SF132">
    <property type="entry name" value="POLYAMINE TRANSPORTER 2-RELATED"/>
    <property type="match status" value="1"/>
</dbReference>
<dbReference type="Pfam" id="PF07690">
    <property type="entry name" value="MFS_1"/>
    <property type="match status" value="1"/>
</dbReference>
<keyword evidence="5 8" id="KW-0812">Transmembrane</keyword>
<dbReference type="Proteomes" id="UP000002964">
    <property type="component" value="Unassembled WGS sequence"/>
</dbReference>
<evidence type="ECO:0000256" key="1">
    <source>
        <dbReference type="ARBA" id="ARBA00004651"/>
    </source>
</evidence>
<feature type="transmembrane region" description="Helical" evidence="8">
    <location>
        <begin position="52"/>
        <end position="73"/>
    </location>
</feature>
<dbReference type="NCBIfam" id="NF008314">
    <property type="entry name" value="PRK11102.1"/>
    <property type="match status" value="1"/>
</dbReference>
<feature type="transmembrane region" description="Helical" evidence="8">
    <location>
        <begin position="352"/>
        <end position="372"/>
    </location>
</feature>
<feature type="transmembrane region" description="Helical" evidence="8">
    <location>
        <begin position="378"/>
        <end position="398"/>
    </location>
</feature>
<keyword evidence="3 8" id="KW-0813">Transport</keyword>
<dbReference type="Gene3D" id="1.20.1720.10">
    <property type="entry name" value="Multidrug resistance protein D"/>
    <property type="match status" value="1"/>
</dbReference>
<dbReference type="eggNOG" id="COG2814">
    <property type="taxonomic scope" value="Bacteria"/>
</dbReference>
<dbReference type="CDD" id="cd17320">
    <property type="entry name" value="MFS_MdfA_MDR_like"/>
    <property type="match status" value="1"/>
</dbReference>
<evidence type="ECO:0000313" key="11">
    <source>
        <dbReference type="Proteomes" id="UP000002964"/>
    </source>
</evidence>
<evidence type="ECO:0000313" key="10">
    <source>
        <dbReference type="EMBL" id="EIC23508.1"/>
    </source>
</evidence>
<dbReference type="HOGENOM" id="CLU_001265_47_0_6"/>
<reference evidence="11" key="1">
    <citation type="submission" date="2011-06" db="EMBL/GenBank/DDBJ databases">
        <authorList>
            <consortium name="US DOE Joint Genome Institute (JGI-PGF)"/>
            <person name="Lucas S."/>
            <person name="Han J."/>
            <person name="Lapidus A."/>
            <person name="Cheng J.-F."/>
            <person name="Goodwin L."/>
            <person name="Pitluck S."/>
            <person name="Peters L."/>
            <person name="Land M.L."/>
            <person name="Hauser L."/>
            <person name="Vogl K."/>
            <person name="Liu Z."/>
            <person name="Overmann J."/>
            <person name="Frigaard N.-U."/>
            <person name="Bryant D.A."/>
            <person name="Woyke T.J."/>
        </authorList>
    </citation>
    <scope>NUCLEOTIDE SEQUENCE [LARGE SCALE GENOMIC DNA]</scope>
    <source>
        <strain evidence="11">970</strain>
    </source>
</reference>
<gene>
    <name evidence="10" type="ORF">Thi970DRAFT_01179</name>
</gene>
<evidence type="ECO:0000256" key="7">
    <source>
        <dbReference type="ARBA" id="ARBA00023136"/>
    </source>
</evidence>
<evidence type="ECO:0000256" key="8">
    <source>
        <dbReference type="RuleBase" id="RU365088"/>
    </source>
</evidence>
<feature type="transmembrane region" description="Helical" evidence="8">
    <location>
        <begin position="110"/>
        <end position="131"/>
    </location>
</feature>
<feature type="transmembrane region" description="Helical" evidence="8">
    <location>
        <begin position="143"/>
        <end position="167"/>
    </location>
</feature>
<organism evidence="10 11">
    <name type="scientific">Thiorhodovibrio frisius</name>
    <dbReference type="NCBI Taxonomy" id="631362"/>
    <lineage>
        <taxon>Bacteria</taxon>
        <taxon>Pseudomonadati</taxon>
        <taxon>Pseudomonadota</taxon>
        <taxon>Gammaproteobacteria</taxon>
        <taxon>Chromatiales</taxon>
        <taxon>Chromatiaceae</taxon>
        <taxon>Thiorhodovibrio</taxon>
    </lineage>
</organism>
<feature type="transmembrane region" description="Helical" evidence="8">
    <location>
        <begin position="257"/>
        <end position="276"/>
    </location>
</feature>
<evidence type="ECO:0000256" key="5">
    <source>
        <dbReference type="ARBA" id="ARBA00022692"/>
    </source>
</evidence>
<dbReference type="GO" id="GO:0015385">
    <property type="term" value="F:sodium:proton antiporter activity"/>
    <property type="evidence" value="ECO:0007669"/>
    <property type="project" value="TreeGrafter"/>
</dbReference>
<dbReference type="InterPro" id="IPR036259">
    <property type="entry name" value="MFS_trans_sf"/>
</dbReference>
<feature type="transmembrane region" description="Helical" evidence="8">
    <location>
        <begin position="173"/>
        <end position="193"/>
    </location>
</feature>
<dbReference type="PANTHER" id="PTHR23502">
    <property type="entry name" value="MAJOR FACILITATOR SUPERFAMILY"/>
    <property type="match status" value="1"/>
</dbReference>
<evidence type="ECO:0000256" key="6">
    <source>
        <dbReference type="ARBA" id="ARBA00022989"/>
    </source>
</evidence>
<comment type="similarity">
    <text evidence="2 8">Belongs to the major facilitator superfamily. Bcr/CmlA family.</text>
</comment>
<dbReference type="GO" id="GO:0005886">
    <property type="term" value="C:plasma membrane"/>
    <property type="evidence" value="ECO:0007669"/>
    <property type="project" value="UniProtKB-SubCell"/>
</dbReference>
<feature type="transmembrane region" description="Helical" evidence="8">
    <location>
        <begin position="288"/>
        <end position="309"/>
    </location>
</feature>
<evidence type="ECO:0000256" key="4">
    <source>
        <dbReference type="ARBA" id="ARBA00022475"/>
    </source>
</evidence>
<dbReference type="NCBIfam" id="TIGR00710">
    <property type="entry name" value="efflux_Bcr_CflA"/>
    <property type="match status" value="1"/>
</dbReference>
<keyword evidence="6 8" id="KW-1133">Transmembrane helix</keyword>
<feature type="transmembrane region" description="Helical" evidence="8">
    <location>
        <begin position="315"/>
        <end position="340"/>
    </location>
</feature>
<dbReference type="InterPro" id="IPR004812">
    <property type="entry name" value="Efflux_drug-R_Bcr/CmlA"/>
</dbReference>
<dbReference type="InterPro" id="IPR020846">
    <property type="entry name" value="MFS_dom"/>
</dbReference>
<dbReference type="GO" id="GO:1990961">
    <property type="term" value="P:xenobiotic detoxification by transmembrane export across the plasma membrane"/>
    <property type="evidence" value="ECO:0007669"/>
    <property type="project" value="InterPro"/>
</dbReference>
<name>H8YYI2_9GAMM</name>
<accession>H8YYI2</accession>
<keyword evidence="4" id="KW-1003">Cell membrane</keyword>
<keyword evidence="7 8" id="KW-0472">Membrane</keyword>
<dbReference type="SUPFAM" id="SSF103473">
    <property type="entry name" value="MFS general substrate transporter"/>
    <property type="match status" value="1"/>
</dbReference>
<dbReference type="STRING" id="631362.Thi970DRAFT_01179"/>
<feature type="transmembrane region" description="Helical" evidence="8">
    <location>
        <begin position="20"/>
        <end position="40"/>
    </location>
</feature>
<evidence type="ECO:0000259" key="9">
    <source>
        <dbReference type="PROSITE" id="PS50850"/>
    </source>
</evidence>
<dbReference type="PROSITE" id="PS50850">
    <property type="entry name" value="MFS"/>
    <property type="match status" value="1"/>
</dbReference>
<comment type="subcellular location">
    <subcellularLocation>
        <location evidence="8">Cell inner membrane</location>
        <topology evidence="8">Multi-pass membrane protein</topology>
    </subcellularLocation>
    <subcellularLocation>
        <location evidence="1">Cell membrane</location>
        <topology evidence="1">Multi-pass membrane protein</topology>
    </subcellularLocation>
</comment>
<dbReference type="RefSeq" id="WP_009147591.1">
    <property type="nucleotide sequence ID" value="NZ_CP121471.1"/>
</dbReference>